<dbReference type="GO" id="GO:0046872">
    <property type="term" value="F:metal ion binding"/>
    <property type="evidence" value="ECO:0007669"/>
    <property type="project" value="UniProtKB-KW"/>
</dbReference>
<comment type="cofactor">
    <cofactor evidence="1">
        <name>[4Fe-4S] cluster</name>
        <dbReference type="ChEBI" id="CHEBI:49883"/>
    </cofactor>
</comment>
<sequence length="575" mass="60727">MQKILRVNTRTGALGFESCGEGTARLGGRALIAHVLLGEVPPTCEPLGRRNKLIVASGLLGDTRVTTAGRVSLGAKSPLTQGVKEANVGGTAGQALGRLGIRAVILEDAPASLIPRVLFVDAHGARLMDMPELRRASVSDTCRFLRHRFGERVGVLCIGPAGEMGMRAAGIATMDHTGVQVRYAARGGLGAVMGSKGIKAMVFDPQDAPAPQFHDAKALSEAGKELARLLLEDPKTENRHNFGTPAVLALCNELGILPTRNFRSGNFEGALKISGEAIASLIDKRGGDARKGTPCVKGCVIQCSNVFANAAGKAIVASIQYENIALLGSNCGIDDIDAIAELNRLCNEVGLDAIETGAAIGVAMEAGVLDFGDADAARALLHEVRRGTPLGRIIGNGAAITGTVFNVRRVPVVKGQAIPAYDPRSLKGIGVTYATSPMGADHTAGNALETAGTVDPRGTEGQAEVSRRLQLRAAVLDSLGVCLFIRPAFVKKPELIADLLNARYGWGWTYRDVRAFAAACLADERTFNERAGVVEPGDLPEFMRDEPLPPHDTVFDLPLEDLERTWTADPPDDVF</sequence>
<evidence type="ECO:0000256" key="3">
    <source>
        <dbReference type="ARBA" id="ARBA00022485"/>
    </source>
</evidence>
<evidence type="ECO:0000256" key="7">
    <source>
        <dbReference type="ARBA" id="ARBA00023014"/>
    </source>
</evidence>
<evidence type="ECO:0000259" key="9">
    <source>
        <dbReference type="SMART" id="SM00790"/>
    </source>
</evidence>
<dbReference type="PANTHER" id="PTHR30038">
    <property type="entry name" value="ALDEHYDE FERREDOXIN OXIDOREDUCTASE"/>
    <property type="match status" value="1"/>
</dbReference>
<comment type="similarity">
    <text evidence="2">Belongs to the AOR/FOR family.</text>
</comment>
<dbReference type="InterPro" id="IPR036503">
    <property type="entry name" value="Ald_Fedxn_OxRdtase_N_sf"/>
</dbReference>
<keyword evidence="6" id="KW-0408">Iron</keyword>
<keyword evidence="11" id="KW-1185">Reference proteome</keyword>
<dbReference type="Gene3D" id="1.10.569.10">
    <property type="entry name" value="Aldehyde Ferredoxin Oxidoreductase Protein, subunit A, domain 2"/>
    <property type="match status" value="1"/>
</dbReference>
<dbReference type="InterPro" id="IPR036021">
    <property type="entry name" value="Tungsten_al_ferr_oxy-like_C"/>
</dbReference>
<keyword evidence="5" id="KW-0560">Oxidoreductase</keyword>
<dbReference type="STRING" id="1121391.SAMN02745206_01193"/>
<dbReference type="AlphaFoldDB" id="A0A1M4Y8R2"/>
<dbReference type="InterPro" id="IPR013984">
    <property type="entry name" value="Ald_Fedxn_OxRdtase_dom2"/>
</dbReference>
<dbReference type="Gene3D" id="3.60.9.10">
    <property type="entry name" value="Aldehyde ferredoxin oxidoreductase, N-terminal domain"/>
    <property type="match status" value="1"/>
</dbReference>
<feature type="domain" description="Aldehyde ferredoxin oxidoreductase N-terminal" evidence="9">
    <location>
        <begin position="1"/>
        <end position="207"/>
    </location>
</feature>
<dbReference type="GO" id="GO:0051539">
    <property type="term" value="F:4 iron, 4 sulfur cluster binding"/>
    <property type="evidence" value="ECO:0007669"/>
    <property type="project" value="UniProtKB-KW"/>
</dbReference>
<dbReference type="InterPro" id="IPR051919">
    <property type="entry name" value="W-dependent_AOR"/>
</dbReference>
<dbReference type="SUPFAM" id="SSF56228">
    <property type="entry name" value="Aldehyde ferredoxin oxidoreductase, N-terminal domain"/>
    <property type="match status" value="1"/>
</dbReference>
<keyword evidence="7" id="KW-0411">Iron-sulfur</keyword>
<dbReference type="InterPro" id="IPR001203">
    <property type="entry name" value="OxRdtase_Ald_Fedxn_C"/>
</dbReference>
<dbReference type="InterPro" id="IPR013983">
    <property type="entry name" value="Ald_Fedxn_OxRdtase_N"/>
</dbReference>
<evidence type="ECO:0000256" key="1">
    <source>
        <dbReference type="ARBA" id="ARBA00001966"/>
    </source>
</evidence>
<dbReference type="PANTHER" id="PTHR30038:SF0">
    <property type="entry name" value="TUNGSTEN-CONTAINING ALDEHYDE FERREDOXIN OXIDOREDUCTASE"/>
    <property type="match status" value="1"/>
</dbReference>
<dbReference type="GO" id="GO:0016625">
    <property type="term" value="F:oxidoreductase activity, acting on the aldehyde or oxo group of donors, iron-sulfur protein as acceptor"/>
    <property type="evidence" value="ECO:0007669"/>
    <property type="project" value="InterPro"/>
</dbReference>
<dbReference type="Gene3D" id="1.10.599.10">
    <property type="entry name" value="Aldehyde Ferredoxin Oxidoreductase Protein, subunit A, domain 3"/>
    <property type="match status" value="1"/>
</dbReference>
<evidence type="ECO:0000256" key="5">
    <source>
        <dbReference type="ARBA" id="ARBA00023002"/>
    </source>
</evidence>
<reference evidence="11" key="1">
    <citation type="submission" date="2016-11" db="EMBL/GenBank/DDBJ databases">
        <authorList>
            <person name="Varghese N."/>
            <person name="Submissions S."/>
        </authorList>
    </citation>
    <scope>NUCLEOTIDE SEQUENCE [LARGE SCALE GENOMIC DNA]</scope>
    <source>
        <strain evidence="11">DSM 9756</strain>
    </source>
</reference>
<keyword evidence="3" id="KW-0004">4Fe-4S</keyword>
<keyword evidence="4" id="KW-0479">Metal-binding</keyword>
<dbReference type="InterPro" id="IPR013985">
    <property type="entry name" value="Ald_Fedxn_OxRdtase_dom3"/>
</dbReference>
<evidence type="ECO:0000256" key="4">
    <source>
        <dbReference type="ARBA" id="ARBA00022723"/>
    </source>
</evidence>
<evidence type="ECO:0000256" key="2">
    <source>
        <dbReference type="ARBA" id="ARBA00011032"/>
    </source>
</evidence>
<evidence type="ECO:0000256" key="8">
    <source>
        <dbReference type="ARBA" id="ARBA00049934"/>
    </source>
</evidence>
<gene>
    <name evidence="10" type="ORF">SAMN02745206_01193</name>
</gene>
<evidence type="ECO:0000313" key="10">
    <source>
        <dbReference type="EMBL" id="SHF02039.1"/>
    </source>
</evidence>
<dbReference type="OrthoDB" id="9763894at2"/>
<dbReference type="Pfam" id="PF02730">
    <property type="entry name" value="AFOR_N"/>
    <property type="match status" value="1"/>
</dbReference>
<dbReference type="SUPFAM" id="SSF48310">
    <property type="entry name" value="Aldehyde ferredoxin oxidoreductase, C-terminal domains"/>
    <property type="match status" value="1"/>
</dbReference>
<proteinExistence type="inferred from homology"/>
<dbReference type="SMART" id="SM00790">
    <property type="entry name" value="AFOR_N"/>
    <property type="match status" value="1"/>
</dbReference>
<dbReference type="Proteomes" id="UP000184076">
    <property type="component" value="Unassembled WGS sequence"/>
</dbReference>
<comment type="cofactor">
    <cofactor evidence="8">
        <name>tungstopterin</name>
        <dbReference type="ChEBI" id="CHEBI:30402"/>
    </cofactor>
</comment>
<name>A0A1M4Y8R2_9BACT</name>
<evidence type="ECO:0000256" key="6">
    <source>
        <dbReference type="ARBA" id="ARBA00023004"/>
    </source>
</evidence>
<evidence type="ECO:0000313" key="11">
    <source>
        <dbReference type="Proteomes" id="UP000184076"/>
    </source>
</evidence>
<protein>
    <submittedName>
        <fullName evidence="10">Aldehyde:ferredoxin oxidoreductase</fullName>
    </submittedName>
</protein>
<dbReference type="EMBL" id="FQVB01000010">
    <property type="protein sequence ID" value="SHF02039.1"/>
    <property type="molecule type" value="Genomic_DNA"/>
</dbReference>
<dbReference type="RefSeq" id="WP_073037920.1">
    <property type="nucleotide sequence ID" value="NZ_FQVB01000010.1"/>
</dbReference>
<dbReference type="GO" id="GO:0009055">
    <property type="term" value="F:electron transfer activity"/>
    <property type="evidence" value="ECO:0007669"/>
    <property type="project" value="InterPro"/>
</dbReference>
<dbReference type="Pfam" id="PF01314">
    <property type="entry name" value="AFOR_C"/>
    <property type="match status" value="1"/>
</dbReference>
<accession>A0A1M4Y8R2</accession>
<organism evidence="10 11">
    <name type="scientific">Desulfacinum infernum DSM 9756</name>
    <dbReference type="NCBI Taxonomy" id="1121391"/>
    <lineage>
        <taxon>Bacteria</taxon>
        <taxon>Pseudomonadati</taxon>
        <taxon>Thermodesulfobacteriota</taxon>
        <taxon>Syntrophobacteria</taxon>
        <taxon>Syntrophobacterales</taxon>
        <taxon>Syntrophobacteraceae</taxon>
        <taxon>Desulfacinum</taxon>
    </lineage>
</organism>